<feature type="transmembrane region" description="Helical" evidence="1">
    <location>
        <begin position="42"/>
        <end position="60"/>
    </location>
</feature>
<keyword evidence="1" id="KW-1133">Transmembrane helix</keyword>
<reference evidence="3" key="1">
    <citation type="journal article" date="2019" name="Int. J. Syst. Evol. Microbiol.">
        <title>The Global Catalogue of Microorganisms (GCM) 10K type strain sequencing project: providing services to taxonomists for standard genome sequencing and annotation.</title>
        <authorList>
            <consortium name="The Broad Institute Genomics Platform"/>
            <consortium name="The Broad Institute Genome Sequencing Center for Infectious Disease"/>
            <person name="Wu L."/>
            <person name="Ma J."/>
        </authorList>
    </citation>
    <scope>NUCLEOTIDE SEQUENCE [LARGE SCALE GENOMIC DNA]</scope>
    <source>
        <strain evidence="3">JCM 17839</strain>
    </source>
</reference>
<accession>A0ABP8PH42</accession>
<feature type="transmembrane region" description="Helical" evidence="1">
    <location>
        <begin position="12"/>
        <end position="35"/>
    </location>
</feature>
<comment type="caution">
    <text evidence="2">The sequence shown here is derived from an EMBL/GenBank/DDBJ whole genome shotgun (WGS) entry which is preliminary data.</text>
</comment>
<name>A0ABP8PH42_9MICO</name>
<feature type="transmembrane region" description="Helical" evidence="1">
    <location>
        <begin position="124"/>
        <end position="142"/>
    </location>
</feature>
<evidence type="ECO:0008006" key="4">
    <source>
        <dbReference type="Google" id="ProtNLM"/>
    </source>
</evidence>
<feature type="transmembrane region" description="Helical" evidence="1">
    <location>
        <begin position="72"/>
        <end position="91"/>
    </location>
</feature>
<dbReference type="EMBL" id="BAABGP010000014">
    <property type="protein sequence ID" value="GAA4486091.1"/>
    <property type="molecule type" value="Genomic_DNA"/>
</dbReference>
<dbReference type="Gene3D" id="3.30.70.270">
    <property type="match status" value="1"/>
</dbReference>
<dbReference type="SUPFAM" id="SSF55073">
    <property type="entry name" value="Nucleotide cyclase"/>
    <property type="match status" value="1"/>
</dbReference>
<dbReference type="InterPro" id="IPR043128">
    <property type="entry name" value="Rev_trsase/Diguanyl_cyclase"/>
</dbReference>
<evidence type="ECO:0000256" key="1">
    <source>
        <dbReference type="SAM" id="Phobius"/>
    </source>
</evidence>
<keyword evidence="1" id="KW-0472">Membrane</keyword>
<feature type="transmembrane region" description="Helical" evidence="1">
    <location>
        <begin position="194"/>
        <end position="214"/>
    </location>
</feature>
<dbReference type="RefSeq" id="WP_345186825.1">
    <property type="nucleotide sequence ID" value="NZ_BAABGP010000014.1"/>
</dbReference>
<evidence type="ECO:0000313" key="2">
    <source>
        <dbReference type="EMBL" id="GAA4486091.1"/>
    </source>
</evidence>
<sequence length="389" mass="41020">MMHLTGPVGITVNPSATLIALVSLATAVVFGLALLPRPSRATVTWSTGFGIAMIATYVWVAATQFDSPELRALSSGLIVCFEPLLWVGVRLYAGKRPLWPISVLFVLAAPTALVLSSATDLYSTVFRCVFSGAAVFAGLSAWELFRLRIRARDVILPLALISSAFVVVAVFGIVAAIVGIGSAPGDELSMLRDINGVGIQLTSVCAAITIVLLVRTEAEPQGQARASAEHDGQDGLRIRLDRARRRGETDWSLFDIRLDDPADLLEASGAVVFASIVDAFHLHVRDALPAATAVVRVSDAQALALIQGGDEAAQHHLRGLLEQVSTIEDAGPRASVRVSASVGWAGALAADYDPDAMVRAAAAAAATARDRGGDRWERAAEVPTVTLEE</sequence>
<feature type="transmembrane region" description="Helical" evidence="1">
    <location>
        <begin position="98"/>
        <end position="118"/>
    </location>
</feature>
<gene>
    <name evidence="2" type="ORF">GCM10023171_21480</name>
</gene>
<dbReference type="InterPro" id="IPR029787">
    <property type="entry name" value="Nucleotide_cyclase"/>
</dbReference>
<keyword evidence="1" id="KW-0812">Transmembrane</keyword>
<dbReference type="Proteomes" id="UP001500731">
    <property type="component" value="Unassembled WGS sequence"/>
</dbReference>
<proteinExistence type="predicted"/>
<feature type="transmembrane region" description="Helical" evidence="1">
    <location>
        <begin position="154"/>
        <end position="182"/>
    </location>
</feature>
<keyword evidence="3" id="KW-1185">Reference proteome</keyword>
<protein>
    <recommendedName>
        <fullName evidence="4">GGDEF domain-containing protein</fullName>
    </recommendedName>
</protein>
<organism evidence="2 3">
    <name type="scientific">Microbacterium panaciterrae</name>
    <dbReference type="NCBI Taxonomy" id="985759"/>
    <lineage>
        <taxon>Bacteria</taxon>
        <taxon>Bacillati</taxon>
        <taxon>Actinomycetota</taxon>
        <taxon>Actinomycetes</taxon>
        <taxon>Micrococcales</taxon>
        <taxon>Microbacteriaceae</taxon>
        <taxon>Microbacterium</taxon>
    </lineage>
</organism>
<evidence type="ECO:0000313" key="3">
    <source>
        <dbReference type="Proteomes" id="UP001500731"/>
    </source>
</evidence>